<gene>
    <name evidence="1" type="ORF">ABIA69_004801</name>
</gene>
<reference evidence="1 2" key="1">
    <citation type="submission" date="2024-06" db="EMBL/GenBank/DDBJ databases">
        <title>Sorghum-associated microbial communities from plants grown in Nebraska, USA.</title>
        <authorList>
            <person name="Schachtman D."/>
        </authorList>
    </citation>
    <scope>NUCLEOTIDE SEQUENCE [LARGE SCALE GENOMIC DNA]</scope>
    <source>
        <strain evidence="1 2">736</strain>
    </source>
</reference>
<proteinExistence type="predicted"/>
<name>A0ABV2PRI0_9BACI</name>
<accession>A0ABV2PRI0</accession>
<organism evidence="1 2">
    <name type="scientific">Lysinibacillus parviboronicapiens</name>
    <dbReference type="NCBI Taxonomy" id="436516"/>
    <lineage>
        <taxon>Bacteria</taxon>
        <taxon>Bacillati</taxon>
        <taxon>Bacillota</taxon>
        <taxon>Bacilli</taxon>
        <taxon>Bacillales</taxon>
        <taxon>Bacillaceae</taxon>
        <taxon>Lysinibacillus</taxon>
    </lineage>
</organism>
<comment type="caution">
    <text evidence="1">The sequence shown here is derived from an EMBL/GenBank/DDBJ whole genome shotgun (WGS) entry which is preliminary data.</text>
</comment>
<evidence type="ECO:0000313" key="2">
    <source>
        <dbReference type="Proteomes" id="UP001549363"/>
    </source>
</evidence>
<protein>
    <submittedName>
        <fullName evidence="1">Uncharacterized protein</fullName>
    </submittedName>
</protein>
<sequence length="208" mass="24846">MNLGNYLVYSPRTGWMLKNNQEMYSLLTKLRNQLTILSYGNNLDHHAIQHLIDKYLSPVEQEYSSKVMEVKYDTYDTDINKDFDGHYYTETYFVNEMQLIEFEKELDKLPGKHIRCQFGVRAHFNVNLNGNNFSTRFYKTLDCSSVYRERIEGRYLFFIDTESIDNELIRNKINILPDKLQSLSLPINFTNSQKKIYIKDWISQILEY</sequence>
<dbReference type="Proteomes" id="UP001549363">
    <property type="component" value="Unassembled WGS sequence"/>
</dbReference>
<dbReference type="EMBL" id="JBEPSB010000054">
    <property type="protein sequence ID" value="MET4563580.1"/>
    <property type="molecule type" value="Genomic_DNA"/>
</dbReference>
<evidence type="ECO:0000313" key="1">
    <source>
        <dbReference type="EMBL" id="MET4563580.1"/>
    </source>
</evidence>
<keyword evidence="2" id="KW-1185">Reference proteome</keyword>